<dbReference type="GO" id="GO:0015807">
    <property type="term" value="P:L-amino acid transport"/>
    <property type="evidence" value="ECO:0007669"/>
    <property type="project" value="TreeGrafter"/>
</dbReference>
<accession>A0A7C0Y8P6</accession>
<evidence type="ECO:0000256" key="2">
    <source>
        <dbReference type="ARBA" id="ARBA00022448"/>
    </source>
</evidence>
<dbReference type="Gene3D" id="3.40.50.300">
    <property type="entry name" value="P-loop containing nucleotide triphosphate hydrolases"/>
    <property type="match status" value="1"/>
</dbReference>
<evidence type="ECO:0000259" key="6">
    <source>
        <dbReference type="PROSITE" id="PS50893"/>
    </source>
</evidence>
<dbReference type="InterPro" id="IPR052156">
    <property type="entry name" value="BCAA_Transport_ATP-bd_LivF"/>
</dbReference>
<dbReference type="GO" id="GO:0005524">
    <property type="term" value="F:ATP binding"/>
    <property type="evidence" value="ECO:0007669"/>
    <property type="project" value="UniProtKB-KW"/>
</dbReference>
<dbReference type="InterPro" id="IPR003593">
    <property type="entry name" value="AAA+_ATPase"/>
</dbReference>
<dbReference type="EMBL" id="DQWS01000180">
    <property type="protein sequence ID" value="HDD53369.1"/>
    <property type="molecule type" value="Genomic_DNA"/>
</dbReference>
<reference evidence="7" key="1">
    <citation type="journal article" date="2020" name="mSystems">
        <title>Genome- and Community-Level Interaction Insights into Carbon Utilization and Element Cycling Functions of Hydrothermarchaeota in Hydrothermal Sediment.</title>
        <authorList>
            <person name="Zhou Z."/>
            <person name="Liu Y."/>
            <person name="Xu W."/>
            <person name="Pan J."/>
            <person name="Luo Z.H."/>
            <person name="Li M."/>
        </authorList>
    </citation>
    <scope>NUCLEOTIDE SEQUENCE [LARGE SCALE GENOMIC DNA]</scope>
    <source>
        <strain evidence="7">HyVt-115</strain>
    </source>
</reference>
<evidence type="ECO:0000256" key="4">
    <source>
        <dbReference type="ARBA" id="ARBA00022840"/>
    </source>
</evidence>
<dbReference type="SUPFAM" id="SSF52540">
    <property type="entry name" value="P-loop containing nucleoside triphosphate hydrolases"/>
    <property type="match status" value="1"/>
</dbReference>
<dbReference type="InterPro" id="IPR027417">
    <property type="entry name" value="P-loop_NTPase"/>
</dbReference>
<evidence type="ECO:0000313" key="7">
    <source>
        <dbReference type="EMBL" id="HDD53369.1"/>
    </source>
</evidence>
<evidence type="ECO:0000256" key="1">
    <source>
        <dbReference type="ARBA" id="ARBA00005417"/>
    </source>
</evidence>
<dbReference type="AlphaFoldDB" id="A0A7C0Y8P6"/>
<dbReference type="PANTHER" id="PTHR43820:SF4">
    <property type="entry name" value="HIGH-AFFINITY BRANCHED-CHAIN AMINO ACID TRANSPORT ATP-BINDING PROTEIN LIVF"/>
    <property type="match status" value="1"/>
</dbReference>
<keyword evidence="5" id="KW-0029">Amino-acid transport</keyword>
<gene>
    <name evidence="7" type="ORF">ENF32_04810</name>
</gene>
<dbReference type="CDD" id="cd03224">
    <property type="entry name" value="ABC_TM1139_LivF_branched"/>
    <property type="match status" value="1"/>
</dbReference>
<dbReference type="PANTHER" id="PTHR43820">
    <property type="entry name" value="HIGH-AFFINITY BRANCHED-CHAIN AMINO ACID TRANSPORT ATP-BINDING PROTEIN LIVF"/>
    <property type="match status" value="1"/>
</dbReference>
<protein>
    <submittedName>
        <fullName evidence="7">ABC transporter ATP-binding protein</fullName>
    </submittedName>
</protein>
<dbReference type="InterPro" id="IPR017871">
    <property type="entry name" value="ABC_transporter-like_CS"/>
</dbReference>
<keyword evidence="4 7" id="KW-0067">ATP-binding</keyword>
<dbReference type="PROSITE" id="PS00211">
    <property type="entry name" value="ABC_TRANSPORTER_1"/>
    <property type="match status" value="1"/>
</dbReference>
<feature type="domain" description="ABC transporter" evidence="6">
    <location>
        <begin position="6"/>
        <end position="238"/>
    </location>
</feature>
<name>A0A7C0Y8P6_9BACT</name>
<dbReference type="Proteomes" id="UP000885690">
    <property type="component" value="Unassembled WGS sequence"/>
</dbReference>
<comment type="similarity">
    <text evidence="1">Belongs to the ABC transporter superfamily.</text>
</comment>
<dbReference type="InterPro" id="IPR003439">
    <property type="entry name" value="ABC_transporter-like_ATP-bd"/>
</dbReference>
<comment type="caution">
    <text evidence="7">The sequence shown here is derived from an EMBL/GenBank/DDBJ whole genome shotgun (WGS) entry which is preliminary data.</text>
</comment>
<keyword evidence="2" id="KW-0813">Transport</keyword>
<proteinExistence type="inferred from homology"/>
<dbReference type="GO" id="GO:0015658">
    <property type="term" value="F:branched-chain amino acid transmembrane transporter activity"/>
    <property type="evidence" value="ECO:0007669"/>
    <property type="project" value="TreeGrafter"/>
</dbReference>
<dbReference type="PROSITE" id="PS50893">
    <property type="entry name" value="ABC_TRANSPORTER_2"/>
    <property type="match status" value="1"/>
</dbReference>
<dbReference type="Pfam" id="PF00005">
    <property type="entry name" value="ABC_tran"/>
    <property type="match status" value="1"/>
</dbReference>
<dbReference type="SMART" id="SM00382">
    <property type="entry name" value="AAA"/>
    <property type="match status" value="1"/>
</dbReference>
<keyword evidence="3" id="KW-0547">Nucleotide-binding</keyword>
<evidence type="ECO:0000256" key="5">
    <source>
        <dbReference type="ARBA" id="ARBA00022970"/>
    </source>
</evidence>
<dbReference type="GO" id="GO:0016887">
    <property type="term" value="F:ATP hydrolysis activity"/>
    <property type="evidence" value="ECO:0007669"/>
    <property type="project" value="InterPro"/>
</dbReference>
<evidence type="ECO:0000256" key="3">
    <source>
        <dbReference type="ARBA" id="ARBA00022741"/>
    </source>
</evidence>
<organism evidence="7">
    <name type="scientific">Thermosulfidibacter takaii</name>
    <dbReference type="NCBI Taxonomy" id="412593"/>
    <lineage>
        <taxon>Bacteria</taxon>
        <taxon>Pseudomonadati</taxon>
        <taxon>Thermosulfidibacterota</taxon>
        <taxon>Thermosulfidibacteria</taxon>
        <taxon>Thermosulfidibacterales</taxon>
        <taxon>Thermosulfidibacteraceae</taxon>
    </lineage>
</organism>
<sequence>MAQPALKVENLETGYGEVQILWGINLEVPVGNLTTILGANGAGKTTLLRAITGILPVWKGKVTFQGEDITRLSPHERATKGLIMIPEGRMIFPEMTVLENLEMGAFNKKARTNLKKNMEHAIALFPRLEERLSQRAGTLSGGEQQMLAIARGLMADPQVLIFDEPSLGLAPKLVIEVFETIQKLKEEGITMLLVEQNAHLSLAITDYAYVLAEGKVAMEGRGEELEESEEVKKAYLGV</sequence>